<feature type="compositionally biased region" description="Polar residues" evidence="1">
    <location>
        <begin position="690"/>
        <end position="700"/>
    </location>
</feature>
<feature type="compositionally biased region" description="Polar residues" evidence="1">
    <location>
        <begin position="563"/>
        <end position="579"/>
    </location>
</feature>
<protein>
    <submittedName>
        <fullName evidence="2">Uncharacterized protein</fullName>
    </submittedName>
</protein>
<feature type="region of interest" description="Disordered" evidence="1">
    <location>
        <begin position="489"/>
        <end position="541"/>
    </location>
</feature>
<sequence>MASSRSAQCRTAVSSCEDDPTKVVPSASAPLDGDTSSTVASEPSSELTADEKSEQYDSFDEPRFWSALPRRGLRPLLSRSIAIRLRPSPSLFQRGTRARSRVWGKGKPQREGVRTKGPWLAHAPRGAVLVRGKERVLACVCGRGVVAAEEPLGPLVLCGRCESALRAGDGTRRCADLTDMDGGAGGSGGGGSVPPPGARAPADYYQLLSGRIEGAVDAFMDRLGGRLSELEVELRYAWRAVDLLSQEYVKMWEKLERLEVLLFEQQAVIGQLMGLIHGEQGAVEPIAEDVVLQLERRLREEVGAEAGPEPMSPREAVFLRRTVLEAVPEVVSSQEEATSEEGSCSCENEESDSASVFTASDYRKYRGAAGGSLVSDRDLCELGRLSEDLGRASALARVEEEEDPEEDVGVKEDRRARQLARLREASQELALAVQKNLVSASVLAPEIPPSPPPGGREVGMAVGAFISDTSSEASTQLVPSVIEAQVHNESPQPATVEPAAATKPEPEVRPERRKTTGMSFPSPRKQRVKARERRHTTAAVPPSTVAAATELLPDVCPKRTLSDVTVSSAEQQTPSSSAHSPFGAGPGSLLTNLGSKLSMGYTKVMSSSLLKRDGSKEKAQRSRARRLSLLRSQSVQSGSEPAPNEPQPPLVVQMSLPEMTTTPPVTPKPEHPEPLPDSPSRETGPVVGSFSHTGTLGTET</sequence>
<feature type="compositionally biased region" description="Polar residues" evidence="1">
    <location>
        <begin position="1"/>
        <end position="14"/>
    </location>
</feature>
<evidence type="ECO:0000256" key="1">
    <source>
        <dbReference type="SAM" id="MobiDB-lite"/>
    </source>
</evidence>
<accession>A0A9D4T0D7</accession>
<reference evidence="2" key="1">
    <citation type="journal article" date="2020" name="Cell">
        <title>Large-Scale Comparative Analyses of Tick Genomes Elucidate Their Genetic Diversity and Vector Capacities.</title>
        <authorList>
            <consortium name="Tick Genome and Microbiome Consortium (TIGMIC)"/>
            <person name="Jia N."/>
            <person name="Wang J."/>
            <person name="Shi W."/>
            <person name="Du L."/>
            <person name="Sun Y."/>
            <person name="Zhan W."/>
            <person name="Jiang J.F."/>
            <person name="Wang Q."/>
            <person name="Zhang B."/>
            <person name="Ji P."/>
            <person name="Bell-Sakyi L."/>
            <person name="Cui X.M."/>
            <person name="Yuan T.T."/>
            <person name="Jiang B.G."/>
            <person name="Yang W.F."/>
            <person name="Lam T.T."/>
            <person name="Chang Q.C."/>
            <person name="Ding S.J."/>
            <person name="Wang X.J."/>
            <person name="Zhu J.G."/>
            <person name="Ruan X.D."/>
            <person name="Zhao L."/>
            <person name="Wei J.T."/>
            <person name="Ye R.Z."/>
            <person name="Que T.C."/>
            <person name="Du C.H."/>
            <person name="Zhou Y.H."/>
            <person name="Cheng J.X."/>
            <person name="Dai P.F."/>
            <person name="Guo W.B."/>
            <person name="Han X.H."/>
            <person name="Huang E.J."/>
            <person name="Li L.F."/>
            <person name="Wei W."/>
            <person name="Gao Y.C."/>
            <person name="Liu J.Z."/>
            <person name="Shao H.Z."/>
            <person name="Wang X."/>
            <person name="Wang C.C."/>
            <person name="Yang T.C."/>
            <person name="Huo Q.B."/>
            <person name="Li W."/>
            <person name="Chen H.Y."/>
            <person name="Chen S.E."/>
            <person name="Zhou L.G."/>
            <person name="Ni X.B."/>
            <person name="Tian J.H."/>
            <person name="Sheng Y."/>
            <person name="Liu T."/>
            <person name="Pan Y.S."/>
            <person name="Xia L.Y."/>
            <person name="Li J."/>
            <person name="Zhao F."/>
            <person name="Cao W.C."/>
        </authorList>
    </citation>
    <scope>NUCLEOTIDE SEQUENCE</scope>
    <source>
        <strain evidence="2">Rsan-2018</strain>
    </source>
</reference>
<feature type="region of interest" description="Disordered" evidence="1">
    <location>
        <begin position="1"/>
        <end position="55"/>
    </location>
</feature>
<gene>
    <name evidence="2" type="ORF">HPB52_020321</name>
</gene>
<dbReference type="AlphaFoldDB" id="A0A9D4T0D7"/>
<feature type="region of interest" description="Disordered" evidence="1">
    <location>
        <begin position="608"/>
        <end position="700"/>
    </location>
</feature>
<feature type="region of interest" description="Disordered" evidence="1">
    <location>
        <begin position="330"/>
        <end position="352"/>
    </location>
</feature>
<reference evidence="2" key="2">
    <citation type="submission" date="2021-09" db="EMBL/GenBank/DDBJ databases">
        <authorList>
            <person name="Jia N."/>
            <person name="Wang J."/>
            <person name="Shi W."/>
            <person name="Du L."/>
            <person name="Sun Y."/>
            <person name="Zhan W."/>
            <person name="Jiang J."/>
            <person name="Wang Q."/>
            <person name="Zhang B."/>
            <person name="Ji P."/>
            <person name="Sakyi L.B."/>
            <person name="Cui X."/>
            <person name="Yuan T."/>
            <person name="Jiang B."/>
            <person name="Yang W."/>
            <person name="Lam T.T.-Y."/>
            <person name="Chang Q."/>
            <person name="Ding S."/>
            <person name="Wang X."/>
            <person name="Zhu J."/>
            <person name="Ruan X."/>
            <person name="Zhao L."/>
            <person name="Wei J."/>
            <person name="Que T."/>
            <person name="Du C."/>
            <person name="Cheng J."/>
            <person name="Dai P."/>
            <person name="Han X."/>
            <person name="Huang E."/>
            <person name="Gao Y."/>
            <person name="Liu J."/>
            <person name="Shao H."/>
            <person name="Ye R."/>
            <person name="Li L."/>
            <person name="Wei W."/>
            <person name="Wang X."/>
            <person name="Wang C."/>
            <person name="Huo Q."/>
            <person name="Li W."/>
            <person name="Guo W."/>
            <person name="Chen H."/>
            <person name="Chen S."/>
            <person name="Zhou L."/>
            <person name="Zhou L."/>
            <person name="Ni X."/>
            <person name="Tian J."/>
            <person name="Zhou Y."/>
            <person name="Sheng Y."/>
            <person name="Liu T."/>
            <person name="Pan Y."/>
            <person name="Xia L."/>
            <person name="Li J."/>
            <person name="Zhao F."/>
            <person name="Cao W."/>
        </authorList>
    </citation>
    <scope>NUCLEOTIDE SEQUENCE</scope>
    <source>
        <strain evidence="2">Rsan-2018</strain>
        <tissue evidence="2">Larvae</tissue>
    </source>
</reference>
<evidence type="ECO:0000313" key="2">
    <source>
        <dbReference type="EMBL" id="KAH7963254.1"/>
    </source>
</evidence>
<feature type="compositionally biased region" description="Basic and acidic residues" evidence="1">
    <location>
        <begin position="610"/>
        <end position="620"/>
    </location>
</feature>
<evidence type="ECO:0000313" key="3">
    <source>
        <dbReference type="Proteomes" id="UP000821837"/>
    </source>
</evidence>
<name>A0A9D4T0D7_RHISA</name>
<feature type="compositionally biased region" description="Basic residues" evidence="1">
    <location>
        <begin position="524"/>
        <end position="536"/>
    </location>
</feature>
<keyword evidence="3" id="KW-1185">Reference proteome</keyword>
<dbReference type="Proteomes" id="UP000821837">
    <property type="component" value="Chromosome 3"/>
</dbReference>
<feature type="region of interest" description="Disordered" evidence="1">
    <location>
        <begin position="563"/>
        <end position="585"/>
    </location>
</feature>
<organism evidence="2 3">
    <name type="scientific">Rhipicephalus sanguineus</name>
    <name type="common">Brown dog tick</name>
    <name type="synonym">Ixodes sanguineus</name>
    <dbReference type="NCBI Taxonomy" id="34632"/>
    <lineage>
        <taxon>Eukaryota</taxon>
        <taxon>Metazoa</taxon>
        <taxon>Ecdysozoa</taxon>
        <taxon>Arthropoda</taxon>
        <taxon>Chelicerata</taxon>
        <taxon>Arachnida</taxon>
        <taxon>Acari</taxon>
        <taxon>Parasitiformes</taxon>
        <taxon>Ixodida</taxon>
        <taxon>Ixodoidea</taxon>
        <taxon>Ixodidae</taxon>
        <taxon>Rhipicephalinae</taxon>
        <taxon>Rhipicephalus</taxon>
        <taxon>Rhipicephalus</taxon>
    </lineage>
</organism>
<proteinExistence type="predicted"/>
<feature type="compositionally biased region" description="Polar residues" evidence="1">
    <location>
        <begin position="34"/>
        <end position="47"/>
    </location>
</feature>
<dbReference type="EMBL" id="JABSTV010001249">
    <property type="protein sequence ID" value="KAH7963254.1"/>
    <property type="molecule type" value="Genomic_DNA"/>
</dbReference>
<feature type="compositionally biased region" description="Basic and acidic residues" evidence="1">
    <location>
        <begin position="504"/>
        <end position="514"/>
    </location>
</feature>
<feature type="region of interest" description="Disordered" evidence="1">
    <location>
        <begin position="95"/>
        <end position="117"/>
    </location>
</feature>
<comment type="caution">
    <text evidence="2">The sequence shown here is derived from an EMBL/GenBank/DDBJ whole genome shotgun (WGS) entry which is preliminary data.</text>
</comment>